<dbReference type="GO" id="GO:0003723">
    <property type="term" value="F:RNA binding"/>
    <property type="evidence" value="ECO:0007669"/>
    <property type="project" value="InterPro"/>
</dbReference>
<accession>A0A0B7MX18</accession>
<dbReference type="Pfam" id="PF00687">
    <property type="entry name" value="Ribosomal_L1"/>
    <property type="match status" value="1"/>
</dbReference>
<feature type="region of interest" description="Disordered" evidence="1">
    <location>
        <begin position="225"/>
        <end position="273"/>
    </location>
</feature>
<gene>
    <name evidence="2" type="primary">PARPA_03213.1 scaffold 7241</name>
</gene>
<dbReference type="InterPro" id="IPR016095">
    <property type="entry name" value="Ribosomal_uL1_3-a/b-sand"/>
</dbReference>
<keyword evidence="3" id="KW-1185">Reference proteome</keyword>
<dbReference type="Proteomes" id="UP000054107">
    <property type="component" value="Unassembled WGS sequence"/>
</dbReference>
<name>A0A0B7MX18_9FUNG</name>
<organism evidence="2 3">
    <name type="scientific">Parasitella parasitica</name>
    <dbReference type="NCBI Taxonomy" id="35722"/>
    <lineage>
        <taxon>Eukaryota</taxon>
        <taxon>Fungi</taxon>
        <taxon>Fungi incertae sedis</taxon>
        <taxon>Mucoromycota</taxon>
        <taxon>Mucoromycotina</taxon>
        <taxon>Mucoromycetes</taxon>
        <taxon>Mucorales</taxon>
        <taxon>Mucorineae</taxon>
        <taxon>Mucoraceae</taxon>
        <taxon>Parasitella</taxon>
    </lineage>
</organism>
<dbReference type="InterPro" id="IPR028364">
    <property type="entry name" value="Ribosomal_uL1/biogenesis"/>
</dbReference>
<evidence type="ECO:0008006" key="4">
    <source>
        <dbReference type="Google" id="ProtNLM"/>
    </source>
</evidence>
<dbReference type="AlphaFoldDB" id="A0A0B7MX18"/>
<sequence>MAQKLDIKQAKKAIAALYKYNKNKAESDMLNNDEDNAIYVVIHTHKIMNKAENKLKQIKLPLSPFPADLEVCYLTKDDEKKIEEKVKNSPIKKVININSLKTIYKSYESKRKLAASYNLFVADDRVAPLIPSLLGKAFRNKSRIPVTMKHSGSLKNNIQNVINSTTVKLNNGLTSRILIGNFAMSEKNLLKNYEAAMPEIIEITAHEFDQVEMFGIQSENSPFLPIHTSLPKKEKTDDDKTAVKKEDEKASQKAVKDKTKKVTKRAVSTRSKK</sequence>
<evidence type="ECO:0000256" key="1">
    <source>
        <dbReference type="SAM" id="MobiDB-lite"/>
    </source>
</evidence>
<evidence type="ECO:0000313" key="3">
    <source>
        <dbReference type="Proteomes" id="UP000054107"/>
    </source>
</evidence>
<dbReference type="Gene3D" id="3.40.50.790">
    <property type="match status" value="1"/>
</dbReference>
<dbReference type="OrthoDB" id="10251727at2759"/>
<feature type="compositionally biased region" description="Basic and acidic residues" evidence="1">
    <location>
        <begin position="231"/>
        <end position="257"/>
    </location>
</feature>
<reference evidence="2 3" key="1">
    <citation type="submission" date="2014-09" db="EMBL/GenBank/DDBJ databases">
        <authorList>
            <person name="Ellenberger Sabrina"/>
        </authorList>
    </citation>
    <scope>NUCLEOTIDE SEQUENCE [LARGE SCALE GENOMIC DNA]</scope>
    <source>
        <strain evidence="2 3">CBS 412.66</strain>
    </source>
</reference>
<dbReference type="PANTHER" id="PTHR23105">
    <property type="entry name" value="RIBOSOMAL PROTEIN L7AE FAMILY MEMBER"/>
    <property type="match status" value="1"/>
</dbReference>
<protein>
    <recommendedName>
        <fullName evidence="4">Ribosomal protein L1</fullName>
    </recommendedName>
</protein>
<dbReference type="STRING" id="35722.A0A0B7MX18"/>
<dbReference type="InterPro" id="IPR050257">
    <property type="entry name" value="eL8/uL1-like"/>
</dbReference>
<dbReference type="SUPFAM" id="SSF56808">
    <property type="entry name" value="Ribosomal protein L1"/>
    <property type="match status" value="1"/>
</dbReference>
<evidence type="ECO:0000313" key="2">
    <source>
        <dbReference type="EMBL" id="CEP09662.1"/>
    </source>
</evidence>
<dbReference type="InterPro" id="IPR023674">
    <property type="entry name" value="Ribosomal_uL1-like"/>
</dbReference>
<proteinExistence type="predicted"/>
<dbReference type="EMBL" id="LN722188">
    <property type="protein sequence ID" value="CEP09662.1"/>
    <property type="molecule type" value="Genomic_DNA"/>
</dbReference>